<reference evidence="2 3" key="1">
    <citation type="journal article" date="2019" name="Int. J. Syst. Evol. Microbiol.">
        <title>The Global Catalogue of Microorganisms (GCM) 10K type strain sequencing project: providing services to taxonomists for standard genome sequencing and annotation.</title>
        <authorList>
            <consortium name="The Broad Institute Genomics Platform"/>
            <consortium name="The Broad Institute Genome Sequencing Center for Infectious Disease"/>
            <person name="Wu L."/>
            <person name="Ma J."/>
        </authorList>
    </citation>
    <scope>NUCLEOTIDE SEQUENCE [LARGE SCALE GENOMIC DNA]</scope>
    <source>
        <strain evidence="2 3">JCM 14326</strain>
    </source>
</reference>
<evidence type="ECO:0000256" key="1">
    <source>
        <dbReference type="SAM" id="MobiDB-lite"/>
    </source>
</evidence>
<organism evidence="2 3">
    <name type="scientific">Myceligenerans crystallogenes</name>
    <dbReference type="NCBI Taxonomy" id="316335"/>
    <lineage>
        <taxon>Bacteria</taxon>
        <taxon>Bacillati</taxon>
        <taxon>Actinomycetota</taxon>
        <taxon>Actinomycetes</taxon>
        <taxon>Micrococcales</taxon>
        <taxon>Promicromonosporaceae</taxon>
        <taxon>Myceligenerans</taxon>
    </lineage>
</organism>
<sequence length="159" mass="17030">MADLAAADVSGTIRRRYLGGMQTAYGGCGTEKPVRPPGKCWSTRVAARLQTVSAGIAGIPGIPADSTGCTELRVLPRQVQRGSTRSQPRPERLSEVPVLARRGWEGRNPADSAAADRPRACCVPLVTETDEHGLDPTYNPAWNMYRNVQPETADLGCNG</sequence>
<keyword evidence="3" id="KW-1185">Reference proteome</keyword>
<dbReference type="Proteomes" id="UP001501094">
    <property type="component" value="Unassembled WGS sequence"/>
</dbReference>
<gene>
    <name evidence="2" type="ORF">GCM10009751_20360</name>
</gene>
<feature type="region of interest" description="Disordered" evidence="1">
    <location>
        <begin position="78"/>
        <end position="97"/>
    </location>
</feature>
<evidence type="ECO:0000313" key="3">
    <source>
        <dbReference type="Proteomes" id="UP001501094"/>
    </source>
</evidence>
<evidence type="ECO:0000313" key="2">
    <source>
        <dbReference type="EMBL" id="GAA1862489.1"/>
    </source>
</evidence>
<name>A0ABN2NC27_9MICO</name>
<accession>A0ABN2NC27</accession>
<comment type="caution">
    <text evidence="2">The sequence shown here is derived from an EMBL/GenBank/DDBJ whole genome shotgun (WGS) entry which is preliminary data.</text>
</comment>
<dbReference type="EMBL" id="BAAANL010000003">
    <property type="protein sequence ID" value="GAA1862489.1"/>
    <property type="molecule type" value="Genomic_DNA"/>
</dbReference>
<protein>
    <submittedName>
        <fullName evidence="2">Uncharacterized protein</fullName>
    </submittedName>
</protein>
<proteinExistence type="predicted"/>